<reference evidence="1 2" key="1">
    <citation type="submission" date="2020-08" db="EMBL/GenBank/DDBJ databases">
        <title>Genomic Encyclopedia of Type Strains, Phase IV (KMG-IV): sequencing the most valuable type-strain genomes for metagenomic binning, comparative biology and taxonomic classification.</title>
        <authorList>
            <person name="Goeker M."/>
        </authorList>
    </citation>
    <scope>NUCLEOTIDE SEQUENCE [LARGE SCALE GENOMIC DNA]</scope>
    <source>
        <strain evidence="1 2">DSM 14552</strain>
    </source>
</reference>
<accession>A0A7W5ZVS7</accession>
<organism evidence="1 2">
    <name type="scientific">Novosphingobium hassiacum</name>
    <dbReference type="NCBI Taxonomy" id="173676"/>
    <lineage>
        <taxon>Bacteria</taxon>
        <taxon>Pseudomonadati</taxon>
        <taxon>Pseudomonadota</taxon>
        <taxon>Alphaproteobacteria</taxon>
        <taxon>Sphingomonadales</taxon>
        <taxon>Sphingomonadaceae</taxon>
        <taxon>Novosphingobium</taxon>
    </lineage>
</organism>
<gene>
    <name evidence="1" type="ORF">GGQ88_001415</name>
</gene>
<evidence type="ECO:0000313" key="2">
    <source>
        <dbReference type="Proteomes" id="UP000562395"/>
    </source>
</evidence>
<proteinExistence type="predicted"/>
<name>A0A7W5ZVS7_9SPHN</name>
<keyword evidence="2" id="KW-1185">Reference proteome</keyword>
<evidence type="ECO:0000313" key="1">
    <source>
        <dbReference type="EMBL" id="MBB3860154.1"/>
    </source>
</evidence>
<dbReference type="Proteomes" id="UP000562395">
    <property type="component" value="Unassembled WGS sequence"/>
</dbReference>
<dbReference type="EMBL" id="JACICY010000002">
    <property type="protein sequence ID" value="MBB3860154.1"/>
    <property type="molecule type" value="Genomic_DNA"/>
</dbReference>
<sequence>MTAKSSAPVTGRDEFEREFMATLIEDAARALHRFASVGSVEIAAKDLQAARRDLVRNLHAAIEGAVWAFREHVRSTAKSLDVLSRHEEIALSEESIQVSERGTVSAQRRNLTLVSTIRLTTKIAVRLNPTLTPSFDTTDWANFRSSVATRNRVTHPKAMDDLVVSADDASSSIAAFYWLIELVVTGMETTNAAMRGYVRGLAEAIEGLRAGDPTIVAAYRELLHASWD</sequence>
<dbReference type="RefSeq" id="WP_183612392.1">
    <property type="nucleotide sequence ID" value="NZ_JACICY010000002.1"/>
</dbReference>
<comment type="caution">
    <text evidence="1">The sequence shown here is derived from an EMBL/GenBank/DDBJ whole genome shotgun (WGS) entry which is preliminary data.</text>
</comment>
<dbReference type="AlphaFoldDB" id="A0A7W5ZVS7"/>
<protein>
    <submittedName>
        <fullName evidence="1">Uncharacterized protein</fullName>
    </submittedName>
</protein>